<evidence type="ECO:0000313" key="1">
    <source>
        <dbReference type="EMBL" id="GGC84484.1"/>
    </source>
</evidence>
<name>A0ABQ1P0L0_9ENTE</name>
<organism evidence="1 2">
    <name type="scientific">Enterococcus wangshanyuanii</name>
    <dbReference type="NCBI Taxonomy" id="2005703"/>
    <lineage>
        <taxon>Bacteria</taxon>
        <taxon>Bacillati</taxon>
        <taxon>Bacillota</taxon>
        <taxon>Bacilli</taxon>
        <taxon>Lactobacillales</taxon>
        <taxon>Enterococcaceae</taxon>
        <taxon>Enterococcus</taxon>
    </lineage>
</organism>
<dbReference type="Proteomes" id="UP000630615">
    <property type="component" value="Unassembled WGS sequence"/>
</dbReference>
<evidence type="ECO:0008006" key="3">
    <source>
        <dbReference type="Google" id="ProtNLM"/>
    </source>
</evidence>
<reference evidence="2" key="1">
    <citation type="journal article" date="2019" name="Int. J. Syst. Evol. Microbiol.">
        <title>The Global Catalogue of Microorganisms (GCM) 10K type strain sequencing project: providing services to taxonomists for standard genome sequencing and annotation.</title>
        <authorList>
            <consortium name="The Broad Institute Genomics Platform"/>
            <consortium name="The Broad Institute Genome Sequencing Center for Infectious Disease"/>
            <person name="Wu L."/>
            <person name="Ma J."/>
        </authorList>
    </citation>
    <scope>NUCLEOTIDE SEQUENCE [LARGE SCALE GENOMIC DNA]</scope>
    <source>
        <strain evidence="2">CGMCC 1.15942</strain>
    </source>
</reference>
<proteinExistence type="predicted"/>
<keyword evidence="2" id="KW-1185">Reference proteome</keyword>
<accession>A0ABQ1P0L0</accession>
<sequence length="108" mass="12942">MRDLLRIPYQCPKEARPLWVEIYKQAAAYFKANNLKIVREELRENGIHFHIKHPVNGNVMSYRAKLDRLTKLEYIGTKKDTWRDVEILKFKVKKESRLDELETAIDKK</sequence>
<comment type="caution">
    <text evidence="1">The sequence shown here is derived from an EMBL/GenBank/DDBJ whole genome shotgun (WGS) entry which is preliminary data.</text>
</comment>
<dbReference type="EMBL" id="BMKI01000002">
    <property type="protein sequence ID" value="GGC84484.1"/>
    <property type="molecule type" value="Genomic_DNA"/>
</dbReference>
<dbReference type="RefSeq" id="WP_088269095.1">
    <property type="nucleotide sequence ID" value="NZ_BMKI01000002.1"/>
</dbReference>
<evidence type="ECO:0000313" key="2">
    <source>
        <dbReference type="Proteomes" id="UP000630615"/>
    </source>
</evidence>
<protein>
    <recommendedName>
        <fullName evidence="3">Addiction module toxin RelE</fullName>
    </recommendedName>
</protein>
<gene>
    <name evidence="1" type="ORF">GCM10011573_12660</name>
</gene>